<gene>
    <name evidence="10" type="primary">rsgA</name>
    <name evidence="13" type="ORF">FC69_GL000709</name>
</gene>
<keyword evidence="1 10" id="KW-0963">Cytoplasm</keyword>
<dbReference type="PANTHER" id="PTHR32120:SF11">
    <property type="entry name" value="SMALL RIBOSOMAL SUBUNIT BIOGENESIS GTPASE RSGA 1, MITOCHONDRIAL-RELATED"/>
    <property type="match status" value="1"/>
</dbReference>
<dbReference type="GO" id="GO:0046872">
    <property type="term" value="F:metal ion binding"/>
    <property type="evidence" value="ECO:0007669"/>
    <property type="project" value="UniProtKB-KW"/>
</dbReference>
<evidence type="ECO:0000313" key="13">
    <source>
        <dbReference type="EMBL" id="KRL61492.1"/>
    </source>
</evidence>
<dbReference type="eggNOG" id="COG1162">
    <property type="taxonomic scope" value="Bacteria"/>
</dbReference>
<dbReference type="PATRIC" id="fig|1423747.3.peg.724"/>
<dbReference type="Gene3D" id="1.10.40.50">
    <property type="entry name" value="Probable gtpase engc, domain 3"/>
    <property type="match status" value="1"/>
</dbReference>
<keyword evidence="5 10" id="KW-0547">Nucleotide-binding</keyword>
<name>A0A0R1S1P1_9LACO</name>
<reference evidence="13 14" key="1">
    <citation type="journal article" date="2015" name="Genome Announc.">
        <title>Expanding the biotechnology potential of lactobacilli through comparative genomics of 213 strains and associated genera.</title>
        <authorList>
            <person name="Sun Z."/>
            <person name="Harris H.M."/>
            <person name="McCann A."/>
            <person name="Guo C."/>
            <person name="Argimon S."/>
            <person name="Zhang W."/>
            <person name="Yang X."/>
            <person name="Jeffery I.B."/>
            <person name="Cooney J.C."/>
            <person name="Kagawa T.F."/>
            <person name="Liu W."/>
            <person name="Song Y."/>
            <person name="Salvetti E."/>
            <person name="Wrobel A."/>
            <person name="Rasinkangas P."/>
            <person name="Parkhill J."/>
            <person name="Rea M.C."/>
            <person name="O'Sullivan O."/>
            <person name="Ritari J."/>
            <person name="Douillard F.P."/>
            <person name="Paul Ross R."/>
            <person name="Yang R."/>
            <person name="Briner A.E."/>
            <person name="Felis G.E."/>
            <person name="de Vos W.M."/>
            <person name="Barrangou R."/>
            <person name="Klaenhammer T.R."/>
            <person name="Caufield P.W."/>
            <person name="Cui Y."/>
            <person name="Zhang H."/>
            <person name="O'Toole P.W."/>
        </authorList>
    </citation>
    <scope>NUCLEOTIDE SEQUENCE [LARGE SCALE GENOMIC DNA]</scope>
    <source>
        <strain evidence="13 14">DSM 14340</strain>
    </source>
</reference>
<keyword evidence="7 10" id="KW-0862">Zinc</keyword>
<keyword evidence="2 10" id="KW-0690">Ribosome biogenesis</keyword>
<dbReference type="GO" id="GO:0005737">
    <property type="term" value="C:cytoplasm"/>
    <property type="evidence" value="ECO:0007669"/>
    <property type="project" value="UniProtKB-SubCell"/>
</dbReference>
<feature type="domain" description="CP-type G" evidence="12">
    <location>
        <begin position="63"/>
        <end position="224"/>
    </location>
</feature>
<dbReference type="Proteomes" id="UP000051264">
    <property type="component" value="Unassembled WGS sequence"/>
</dbReference>
<proteinExistence type="inferred from homology"/>
<dbReference type="InterPro" id="IPR012340">
    <property type="entry name" value="NA-bd_OB-fold"/>
</dbReference>
<evidence type="ECO:0000256" key="2">
    <source>
        <dbReference type="ARBA" id="ARBA00022517"/>
    </source>
</evidence>
<evidence type="ECO:0000256" key="7">
    <source>
        <dbReference type="ARBA" id="ARBA00022833"/>
    </source>
</evidence>
<dbReference type="InterPro" id="IPR030378">
    <property type="entry name" value="G_CP_dom"/>
</dbReference>
<dbReference type="InterPro" id="IPR027417">
    <property type="entry name" value="P-loop_NTPase"/>
</dbReference>
<dbReference type="InterPro" id="IPR031944">
    <property type="entry name" value="RsgA_N"/>
</dbReference>
<keyword evidence="8 10" id="KW-0694">RNA-binding</keyword>
<dbReference type="STRING" id="1423747.FC69_GL000709"/>
<evidence type="ECO:0000256" key="4">
    <source>
        <dbReference type="ARBA" id="ARBA00022730"/>
    </source>
</evidence>
<dbReference type="Pfam" id="PF16745">
    <property type="entry name" value="RsgA_N"/>
    <property type="match status" value="1"/>
</dbReference>
<dbReference type="GO" id="GO:0042274">
    <property type="term" value="P:ribosomal small subunit biogenesis"/>
    <property type="evidence" value="ECO:0007669"/>
    <property type="project" value="UniProtKB-UniRule"/>
</dbReference>
<evidence type="ECO:0000256" key="3">
    <source>
        <dbReference type="ARBA" id="ARBA00022723"/>
    </source>
</evidence>
<dbReference type="Pfam" id="PF03193">
    <property type="entry name" value="RsgA_GTPase"/>
    <property type="match status" value="1"/>
</dbReference>
<dbReference type="InterPro" id="IPR004881">
    <property type="entry name" value="Ribosome_biogen_GTPase_RsgA"/>
</dbReference>
<dbReference type="NCBIfam" id="TIGR00157">
    <property type="entry name" value="ribosome small subunit-dependent GTPase A"/>
    <property type="match status" value="1"/>
</dbReference>
<keyword evidence="4 10" id="KW-0699">rRNA-binding</keyword>
<comment type="function">
    <text evidence="10">One of several proteins that assist in the late maturation steps of the functional core of the 30S ribosomal subunit. Helps release RbfA from mature subunits. May play a role in the assembly of ribosomal proteins into the subunit. Circularly permuted GTPase that catalyzes slow GTP hydrolysis, GTPase activity is stimulated by the 30S ribosomal subunit.</text>
</comment>
<keyword evidence="3 10" id="KW-0479">Metal-binding</keyword>
<feature type="binding site" evidence="10">
    <location>
        <begin position="112"/>
        <end position="115"/>
    </location>
    <ligand>
        <name>GTP</name>
        <dbReference type="ChEBI" id="CHEBI:37565"/>
    </ligand>
</feature>
<evidence type="ECO:0000256" key="10">
    <source>
        <dbReference type="HAMAP-Rule" id="MF_01820"/>
    </source>
</evidence>
<dbReference type="SUPFAM" id="SSF52540">
    <property type="entry name" value="P-loop containing nucleoside triphosphate hydrolases"/>
    <property type="match status" value="1"/>
</dbReference>
<dbReference type="CDD" id="cd04466">
    <property type="entry name" value="S1_YloQ_GTPase"/>
    <property type="match status" value="1"/>
</dbReference>
<organism evidence="13 14">
    <name type="scientific">Latilactobacillus fuchuensis DSM 14340 = JCM 11249</name>
    <dbReference type="NCBI Taxonomy" id="1423747"/>
    <lineage>
        <taxon>Bacteria</taxon>
        <taxon>Bacillati</taxon>
        <taxon>Bacillota</taxon>
        <taxon>Bacilli</taxon>
        <taxon>Lactobacillales</taxon>
        <taxon>Lactobacillaceae</taxon>
        <taxon>Latilactobacillus</taxon>
    </lineage>
</organism>
<feature type="binding site" evidence="10">
    <location>
        <position position="261"/>
    </location>
    <ligand>
        <name>Zn(2+)</name>
        <dbReference type="ChEBI" id="CHEBI:29105"/>
    </ligand>
</feature>
<feature type="binding site" evidence="10">
    <location>
        <position position="255"/>
    </location>
    <ligand>
        <name>Zn(2+)</name>
        <dbReference type="ChEBI" id="CHEBI:29105"/>
    </ligand>
</feature>
<protein>
    <recommendedName>
        <fullName evidence="10">Small ribosomal subunit biogenesis GTPase RsgA</fullName>
        <ecNumber evidence="10">3.6.1.-</ecNumber>
    </recommendedName>
</protein>
<dbReference type="InterPro" id="IPR010914">
    <property type="entry name" value="RsgA_GTPase_dom"/>
</dbReference>
<evidence type="ECO:0000256" key="8">
    <source>
        <dbReference type="ARBA" id="ARBA00022884"/>
    </source>
</evidence>
<evidence type="ECO:0000256" key="5">
    <source>
        <dbReference type="ARBA" id="ARBA00022741"/>
    </source>
</evidence>
<evidence type="ECO:0000259" key="12">
    <source>
        <dbReference type="PROSITE" id="PS51721"/>
    </source>
</evidence>
<dbReference type="PROSITE" id="PS50936">
    <property type="entry name" value="ENGC_GTPASE"/>
    <property type="match status" value="1"/>
</dbReference>
<evidence type="ECO:0000313" key="14">
    <source>
        <dbReference type="Proteomes" id="UP000051264"/>
    </source>
</evidence>
<keyword evidence="9 10" id="KW-0342">GTP-binding</keyword>
<evidence type="ECO:0000256" key="1">
    <source>
        <dbReference type="ARBA" id="ARBA00022490"/>
    </source>
</evidence>
<feature type="binding site" evidence="10">
    <location>
        <begin position="167"/>
        <end position="175"/>
    </location>
    <ligand>
        <name>GTP</name>
        <dbReference type="ChEBI" id="CHEBI:37565"/>
    </ligand>
</feature>
<dbReference type="EC" id="3.6.1.-" evidence="10"/>
<dbReference type="HAMAP" id="MF_01820">
    <property type="entry name" value="GTPase_RsgA"/>
    <property type="match status" value="1"/>
</dbReference>
<dbReference type="EMBL" id="AZEX01000018">
    <property type="protein sequence ID" value="KRL61492.1"/>
    <property type="molecule type" value="Genomic_DNA"/>
</dbReference>
<keyword evidence="6 10" id="KW-0378">Hydrolase</keyword>
<feature type="binding site" evidence="10">
    <location>
        <position position="253"/>
    </location>
    <ligand>
        <name>Zn(2+)</name>
        <dbReference type="ChEBI" id="CHEBI:29105"/>
    </ligand>
</feature>
<comment type="cofactor">
    <cofactor evidence="10">
        <name>Zn(2+)</name>
        <dbReference type="ChEBI" id="CHEBI:29105"/>
    </cofactor>
    <text evidence="10">Binds 1 zinc ion per subunit.</text>
</comment>
<dbReference type="PROSITE" id="PS51721">
    <property type="entry name" value="G_CP"/>
    <property type="match status" value="1"/>
</dbReference>
<feature type="binding site" evidence="10">
    <location>
        <position position="248"/>
    </location>
    <ligand>
        <name>Zn(2+)</name>
        <dbReference type="ChEBI" id="CHEBI:29105"/>
    </ligand>
</feature>
<dbReference type="GO" id="GO:0005525">
    <property type="term" value="F:GTP binding"/>
    <property type="evidence" value="ECO:0007669"/>
    <property type="project" value="UniProtKB-UniRule"/>
</dbReference>
<accession>A0A0R1S1P1</accession>
<evidence type="ECO:0000256" key="9">
    <source>
        <dbReference type="ARBA" id="ARBA00023134"/>
    </source>
</evidence>
<dbReference type="AlphaFoldDB" id="A0A0R1S1P1"/>
<dbReference type="OrthoDB" id="9809485at2"/>
<comment type="subunit">
    <text evidence="10">Monomer. Associates with 30S ribosomal subunit, binds 16S rRNA.</text>
</comment>
<comment type="subcellular location">
    <subcellularLocation>
        <location evidence="10">Cytoplasm</location>
    </subcellularLocation>
</comment>
<dbReference type="RefSeq" id="WP_025082493.1">
    <property type="nucleotide sequence ID" value="NZ_AZEX01000018.1"/>
</dbReference>
<evidence type="ECO:0000256" key="6">
    <source>
        <dbReference type="ARBA" id="ARBA00022801"/>
    </source>
</evidence>
<comment type="similarity">
    <text evidence="10">Belongs to the TRAFAC class YlqF/YawG GTPase family. RsgA subfamily.</text>
</comment>
<dbReference type="GO" id="GO:0019843">
    <property type="term" value="F:rRNA binding"/>
    <property type="evidence" value="ECO:0007669"/>
    <property type="project" value="UniProtKB-KW"/>
</dbReference>
<sequence length="299" mass="33630">MQTGQIIKALSGFYEVQSGQQIYRTRARGNFRKRKITPLVGDFVEFESKEQSEGYILEILERQNEMIRPPIANINQVVVIMSAVEPAFSLNLLDRFLIYLESLNVQGTVYLTKTDLISDELYAQIKVSLDYYASIGYRIFAPRTAFTAETIAAIEATFANQTTVFTGQTGAGKSTLLNHIEPKLNLATAEISKSLNRGKHTTRHIELIPINGGLVGDTPGFSSLGLLDVTSETLVDRFPEFREIGQGCKFRTCQHVMEPKCAVKEALEAGQILRSRYDNYLQFRAELKDLRPVYKKSKS</sequence>
<dbReference type="Gene3D" id="2.40.50.140">
    <property type="entry name" value="Nucleic acid-binding proteins"/>
    <property type="match status" value="1"/>
</dbReference>
<dbReference type="SUPFAM" id="SSF50249">
    <property type="entry name" value="Nucleic acid-binding proteins"/>
    <property type="match status" value="1"/>
</dbReference>
<feature type="domain" description="EngC GTPase" evidence="11">
    <location>
        <begin position="72"/>
        <end position="222"/>
    </location>
</feature>
<dbReference type="PANTHER" id="PTHR32120">
    <property type="entry name" value="SMALL RIBOSOMAL SUBUNIT BIOGENESIS GTPASE RSGA"/>
    <property type="match status" value="1"/>
</dbReference>
<dbReference type="Gene3D" id="3.40.50.300">
    <property type="entry name" value="P-loop containing nucleotide triphosphate hydrolases"/>
    <property type="match status" value="1"/>
</dbReference>
<evidence type="ECO:0000259" key="11">
    <source>
        <dbReference type="PROSITE" id="PS50936"/>
    </source>
</evidence>
<dbReference type="CDD" id="cd01854">
    <property type="entry name" value="YjeQ_EngC"/>
    <property type="match status" value="1"/>
</dbReference>
<comment type="caution">
    <text evidence="13">The sequence shown here is derived from an EMBL/GenBank/DDBJ whole genome shotgun (WGS) entry which is preliminary data.</text>
</comment>
<dbReference type="GO" id="GO:0003924">
    <property type="term" value="F:GTPase activity"/>
    <property type="evidence" value="ECO:0007669"/>
    <property type="project" value="UniProtKB-UniRule"/>
</dbReference>